<sequence>MASDQYRSRDEVDERVRTGAREYEAIHGERPPTNPNEAVSTKNSSPTEHPVESIMDDAEIGVAALLDSEPEDERIVADGGFEYQLGYESADDVERLQQKAANYEDLDVQEHGDGVIVRGPHSEVREFRSEYRQSFGALDPDKKRDMRSKKVAADGSGLRTTMRDVDHGGSEEVQSVMERGSDYTAPDVVGTSMGSYEDEGEATEVVDPEGVMGM</sequence>
<organism evidence="2 3">
    <name type="scientific">Candidatus Nanohalobium constans</name>
    <dbReference type="NCBI Taxonomy" id="2565781"/>
    <lineage>
        <taxon>Archaea</taxon>
        <taxon>Candidatus Nanohalarchaeota</taxon>
        <taxon>Candidatus Nanohalobia</taxon>
        <taxon>Candidatus Nanohalobiales</taxon>
        <taxon>Candidatus Nanohalobiaceae</taxon>
        <taxon>Candidatus Nanohalobium</taxon>
    </lineage>
</organism>
<reference evidence="3" key="1">
    <citation type="submission" date="2019-05" db="EMBL/GenBank/DDBJ databases">
        <title>Candidatus Nanohalobium constans, a novel model system to study the DPANN nano-sized archaea: genomic and physiological characterization of a nanoarchaeon co-cultured with its chitinotrophic host.</title>
        <authorList>
            <person name="La Cono V."/>
            <person name="Arcadi E."/>
            <person name="Crisafi F."/>
            <person name="Denaro R."/>
            <person name="La Spada G."/>
            <person name="Messina E."/>
            <person name="Smedile F."/>
            <person name="Toshchakov S.V."/>
            <person name="Shevchenko M.A."/>
            <person name="Golyshin P.N."/>
            <person name="Golyshina O.V."/>
            <person name="Ferrer M."/>
            <person name="Rohde M."/>
            <person name="Mushegian A."/>
            <person name="Sorokin D.Y."/>
            <person name="Giuliano L."/>
            <person name="Yakimov M.M."/>
        </authorList>
    </citation>
    <scope>NUCLEOTIDE SEQUENCE [LARGE SCALE GENOMIC DNA]</scope>
    <source>
        <strain evidence="3">LC1Nh</strain>
    </source>
</reference>
<feature type="compositionally biased region" description="Basic and acidic residues" evidence="1">
    <location>
        <begin position="1"/>
        <end position="30"/>
    </location>
</feature>
<dbReference type="GeneID" id="42364451"/>
<dbReference type="AlphaFoldDB" id="A0A5Q0UG65"/>
<dbReference type="EMBL" id="CP040089">
    <property type="protein sequence ID" value="QGA79979.1"/>
    <property type="molecule type" value="Genomic_DNA"/>
</dbReference>
<keyword evidence="3" id="KW-1185">Reference proteome</keyword>
<feature type="compositionally biased region" description="Acidic residues" evidence="1">
    <location>
        <begin position="196"/>
        <end position="207"/>
    </location>
</feature>
<feature type="region of interest" description="Disordered" evidence="1">
    <location>
        <begin position="136"/>
        <end position="214"/>
    </location>
</feature>
<proteinExistence type="predicted"/>
<accession>A0A5Q0UG65</accession>
<evidence type="ECO:0000313" key="3">
    <source>
        <dbReference type="Proteomes" id="UP000377803"/>
    </source>
</evidence>
<dbReference type="Proteomes" id="UP000377803">
    <property type="component" value="Chromosome"/>
</dbReference>
<feature type="region of interest" description="Disordered" evidence="1">
    <location>
        <begin position="1"/>
        <end position="53"/>
    </location>
</feature>
<name>A0A5Q0UG65_9ARCH</name>
<protein>
    <submittedName>
        <fullName evidence="2">Uncharacterized protein</fullName>
    </submittedName>
</protein>
<gene>
    <name evidence="2" type="ORF">LC1Nh_0071</name>
</gene>
<dbReference type="RefSeq" id="WP_153549717.1">
    <property type="nucleotide sequence ID" value="NZ_CP040089.1"/>
</dbReference>
<dbReference type="KEGG" id="ncon:LC1Nh_0071"/>
<evidence type="ECO:0000313" key="2">
    <source>
        <dbReference type="EMBL" id="QGA79979.1"/>
    </source>
</evidence>
<feature type="compositionally biased region" description="Polar residues" evidence="1">
    <location>
        <begin position="35"/>
        <end position="47"/>
    </location>
</feature>
<evidence type="ECO:0000256" key="1">
    <source>
        <dbReference type="SAM" id="MobiDB-lite"/>
    </source>
</evidence>
<feature type="compositionally biased region" description="Basic and acidic residues" evidence="1">
    <location>
        <begin position="161"/>
        <end position="170"/>
    </location>
</feature>